<dbReference type="GeneTree" id="ENSGT00500000044989"/>
<dbReference type="Proteomes" id="UP001501920">
    <property type="component" value="Chromosome 29"/>
</dbReference>
<dbReference type="AlphaFoldDB" id="A0A3B4DXE9"/>
<name>A0A3B4DXE9_PYGNA</name>
<dbReference type="STRING" id="42514.ENSPNAP00000028158"/>
<dbReference type="PANTHER" id="PTHR15599">
    <property type="entry name" value="RTDR1"/>
    <property type="match status" value="1"/>
</dbReference>
<protein>
    <recommendedName>
        <fullName evidence="3">Radial spoke head 14 homolog</fullName>
    </recommendedName>
</protein>
<dbReference type="SMART" id="SM00185">
    <property type="entry name" value="ARM"/>
    <property type="match status" value="4"/>
</dbReference>
<dbReference type="InterPro" id="IPR016024">
    <property type="entry name" value="ARM-type_fold"/>
</dbReference>
<evidence type="ECO:0000313" key="2">
    <source>
        <dbReference type="Proteomes" id="UP001501920"/>
    </source>
</evidence>
<organism evidence="1 2">
    <name type="scientific">Pygocentrus nattereri</name>
    <name type="common">Red-bellied piranha</name>
    <dbReference type="NCBI Taxonomy" id="42514"/>
    <lineage>
        <taxon>Eukaryota</taxon>
        <taxon>Metazoa</taxon>
        <taxon>Chordata</taxon>
        <taxon>Craniata</taxon>
        <taxon>Vertebrata</taxon>
        <taxon>Euteleostomi</taxon>
        <taxon>Actinopterygii</taxon>
        <taxon>Neopterygii</taxon>
        <taxon>Teleostei</taxon>
        <taxon>Ostariophysi</taxon>
        <taxon>Characiformes</taxon>
        <taxon>Characoidei</taxon>
        <taxon>Pygocentrus</taxon>
    </lineage>
</organism>
<dbReference type="InterPro" id="IPR011989">
    <property type="entry name" value="ARM-like"/>
</dbReference>
<evidence type="ECO:0000313" key="1">
    <source>
        <dbReference type="Ensembl" id="ENSPNAP00000028158.2"/>
    </source>
</evidence>
<reference evidence="1 2" key="1">
    <citation type="submission" date="2020-10" db="EMBL/GenBank/DDBJ databases">
        <title>Pygocentrus nattereri (red-bellied piranha) genome, fPygNat1, primary haplotype.</title>
        <authorList>
            <person name="Myers G."/>
            <person name="Meyer A."/>
            <person name="Karagic N."/>
            <person name="Pippel M."/>
            <person name="Winkler S."/>
            <person name="Tracey A."/>
            <person name="Wood J."/>
            <person name="Formenti G."/>
            <person name="Howe K."/>
            <person name="Fedrigo O."/>
            <person name="Jarvis E.D."/>
        </authorList>
    </citation>
    <scope>NUCLEOTIDE SEQUENCE [LARGE SCALE GENOMIC DNA]</scope>
</reference>
<dbReference type="InterPro" id="IPR000225">
    <property type="entry name" value="Armadillo"/>
</dbReference>
<gene>
    <name evidence="1" type="primary">RSPH14</name>
</gene>
<dbReference type="PANTHER" id="PTHR15599:SF1">
    <property type="entry name" value="RADIAL SPOKE HEAD 14 HOMOLOG"/>
    <property type="match status" value="1"/>
</dbReference>
<dbReference type="SUPFAM" id="SSF48371">
    <property type="entry name" value="ARM repeat"/>
    <property type="match status" value="1"/>
</dbReference>
<keyword evidence="2" id="KW-1185">Reference proteome</keyword>
<dbReference type="Gene3D" id="1.25.10.10">
    <property type="entry name" value="Leucine-rich Repeat Variant"/>
    <property type="match status" value="2"/>
</dbReference>
<dbReference type="GeneID" id="108414837"/>
<dbReference type="InterPro" id="IPR042856">
    <property type="entry name" value="RSP14"/>
</dbReference>
<dbReference type="Ensembl" id="ENSPNAT00000000717.2">
    <property type="protein sequence ID" value="ENSPNAP00000028158.2"/>
    <property type="gene ID" value="ENSPNAG00000013742.2"/>
</dbReference>
<dbReference type="RefSeq" id="XP_037391882.1">
    <property type="nucleotide sequence ID" value="XM_037535985.1"/>
</dbReference>
<evidence type="ECO:0008006" key="3">
    <source>
        <dbReference type="Google" id="ProtNLM"/>
    </source>
</evidence>
<accession>A0A3B4DXE9</accession>
<dbReference type="OMA" id="HTCISAY"/>
<reference evidence="1" key="2">
    <citation type="submission" date="2025-08" db="UniProtKB">
        <authorList>
            <consortium name="Ensembl"/>
        </authorList>
    </citation>
    <scope>IDENTIFICATION</scope>
</reference>
<sequence length="340" mass="36775">MAGTRISERLPPILDRAQAPVAFGQRALPRLAAELQNGERSVRQRALAALRDLIHDPERAYEAIHHGCLERLRVLLKDENASVRTTTAEVLHLLATHSVGREAFLRLDVVSSLAELLDEPVDACRKNVHQALKMMAELPAAVVCMVSLGLVPRLVMKVAVEPLDIRELVLSTLSCCVRVDALSTLASDGVSVLKEQLAHASTNIRRAAASAMMAISVPPEGKVKICEEEVLPVVVQLLNDADPGVSAKAAGIIMYTAVITRGKFQALEAGVLPPLLCLVESEDRAVCVNTLRALTCLAEAPKARAQLLQHLPLLQTRLQHPEPIIQRAAATAIQVISWTP</sequence>
<reference evidence="1" key="3">
    <citation type="submission" date="2025-09" db="UniProtKB">
        <authorList>
            <consortium name="Ensembl"/>
        </authorList>
    </citation>
    <scope>IDENTIFICATION</scope>
</reference>
<proteinExistence type="predicted"/>